<gene>
    <name evidence="4" type="primary">epsF</name>
    <name evidence="4" type="ORF">EKO24_016480</name>
</gene>
<keyword evidence="5" id="KW-1185">Reference proteome</keyword>
<dbReference type="PANTHER" id="PTHR32309:SF13">
    <property type="entry name" value="FERRIC ENTEROBACTIN TRANSPORT PROTEIN FEPE"/>
    <property type="match status" value="1"/>
</dbReference>
<feature type="domain" description="Tyrosine-protein kinase G-rich" evidence="3">
    <location>
        <begin position="352"/>
        <end position="423"/>
    </location>
</feature>
<protein>
    <submittedName>
        <fullName evidence="4">Chain length determinant protein EpsF</fullName>
    </submittedName>
</protein>
<keyword evidence="2" id="KW-0472">Membrane</keyword>
<dbReference type="InterPro" id="IPR050445">
    <property type="entry name" value="Bact_polysacc_biosynth/exp"/>
</dbReference>
<feature type="transmembrane region" description="Helical" evidence="2">
    <location>
        <begin position="16"/>
        <end position="35"/>
    </location>
</feature>
<comment type="caution">
    <text evidence="4">The sequence shown here is derived from an EMBL/GenBank/DDBJ whole genome shotgun (WGS) entry which is preliminary data.</text>
</comment>
<dbReference type="InterPro" id="IPR032807">
    <property type="entry name" value="GNVR"/>
</dbReference>
<dbReference type="EMBL" id="RYFG02000111">
    <property type="protein sequence ID" value="TRW91510.1"/>
    <property type="molecule type" value="Genomic_DNA"/>
</dbReference>
<proteinExistence type="predicted"/>
<keyword evidence="2" id="KW-0812">Transmembrane</keyword>
<dbReference type="PANTHER" id="PTHR32309">
    <property type="entry name" value="TYROSINE-PROTEIN KINASE"/>
    <property type="match status" value="1"/>
</dbReference>
<dbReference type="InterPro" id="IPR017468">
    <property type="entry name" value="Chain_len_reg_EpsF"/>
</dbReference>
<keyword evidence="1" id="KW-0175">Coiled coil</keyword>
<organism evidence="4 5">
    <name type="scientific">Candidatus Methylobacter oryzae</name>
    <dbReference type="NCBI Taxonomy" id="2497749"/>
    <lineage>
        <taxon>Bacteria</taxon>
        <taxon>Pseudomonadati</taxon>
        <taxon>Pseudomonadota</taxon>
        <taxon>Gammaproteobacteria</taxon>
        <taxon>Methylococcales</taxon>
        <taxon>Methylococcaceae</taxon>
        <taxon>Methylobacter</taxon>
    </lineage>
</organism>
<dbReference type="Proteomes" id="UP000733744">
    <property type="component" value="Unassembled WGS sequence"/>
</dbReference>
<evidence type="ECO:0000313" key="5">
    <source>
        <dbReference type="Proteomes" id="UP000733744"/>
    </source>
</evidence>
<evidence type="ECO:0000256" key="2">
    <source>
        <dbReference type="SAM" id="Phobius"/>
    </source>
</evidence>
<feature type="coiled-coil region" evidence="1">
    <location>
        <begin position="179"/>
        <end position="236"/>
    </location>
</feature>
<accession>A0ABY3C7D7</accession>
<evidence type="ECO:0000313" key="4">
    <source>
        <dbReference type="EMBL" id="TRW91510.1"/>
    </source>
</evidence>
<keyword evidence="2" id="KW-1133">Transmembrane helix</keyword>
<feature type="transmembrane region" description="Helical" evidence="2">
    <location>
        <begin position="402"/>
        <end position="424"/>
    </location>
</feature>
<reference evidence="4 5" key="1">
    <citation type="journal article" date="2019" name="Antonie Van Leeuwenhoek">
        <title>Description of 'Ca. Methylobacter oryzae' KRF1, a novel species from the environmentally important Methylobacter clade 2.</title>
        <authorList>
            <person name="Khatri K."/>
            <person name="Mohite J.A."/>
            <person name="Pandit P.S."/>
            <person name="Bahulikar R."/>
            <person name="Rahalkar M.C."/>
        </authorList>
    </citation>
    <scope>NUCLEOTIDE SEQUENCE [LARGE SCALE GENOMIC DNA]</scope>
    <source>
        <strain evidence="4 5">KRF1</strain>
    </source>
</reference>
<dbReference type="RefSeq" id="WP_127027829.1">
    <property type="nucleotide sequence ID" value="NZ_RYFG02000111.1"/>
</dbReference>
<dbReference type="Pfam" id="PF13807">
    <property type="entry name" value="GNVR"/>
    <property type="match status" value="1"/>
</dbReference>
<evidence type="ECO:0000256" key="1">
    <source>
        <dbReference type="SAM" id="Coils"/>
    </source>
</evidence>
<feature type="coiled-coil region" evidence="1">
    <location>
        <begin position="343"/>
        <end position="370"/>
    </location>
</feature>
<dbReference type="NCBIfam" id="TIGR03017">
    <property type="entry name" value="EpsF"/>
    <property type="match status" value="1"/>
</dbReference>
<sequence length="477" mass="52387">MNFHQFINILLSHRTVVLSVLMMTVLTTLGISLWLPKQYIATTSIVVDQRSVDPVTGLTLPVQLLPGYIATQVDVISSHNVARKVVDKLKLSEDAKTQAEFAKAKSVGDIRDWVAESLLKKLEVKPSHESSVMQVDFTFTDPHLAANIANAFADAYIQTSIELQAQPAKLSADWFDSQMGSLRENLEHAQSVLSTYQQQHGIVSTEDRIDLENSRLSELSRQLVENQARTSELQSRKDLLASTLKQGGSSESLQEVLTSPVIQSLKAELAKAEAKFAELSKRIDVNHPQYKQAKAEVGSLKQRVQSEVRMVLDSIAGGVASSNQRDKIIANALAEQKAKVLELKKQHDEIRVLNREVENAQRIYDAALQRAVQSRMESEMRQTNTAVLNPAVPPQKPAKPKVLINVILSVFLGSILGMGSALAAELMDRRVRSAFDVSELAVPVFAVISLPAAKPSRVARLSHLDSPGDGSNNRGNA</sequence>
<evidence type="ECO:0000259" key="3">
    <source>
        <dbReference type="Pfam" id="PF13807"/>
    </source>
</evidence>
<name>A0ABY3C7D7_9GAMM</name>